<evidence type="ECO:0000256" key="3">
    <source>
        <dbReference type="ARBA" id="ARBA00022691"/>
    </source>
</evidence>
<organism evidence="7 8">
    <name type="scientific">Sphagnum jensenii</name>
    <dbReference type="NCBI Taxonomy" id="128206"/>
    <lineage>
        <taxon>Eukaryota</taxon>
        <taxon>Viridiplantae</taxon>
        <taxon>Streptophyta</taxon>
        <taxon>Embryophyta</taxon>
        <taxon>Bryophyta</taxon>
        <taxon>Sphagnophytina</taxon>
        <taxon>Sphagnopsida</taxon>
        <taxon>Sphagnales</taxon>
        <taxon>Sphagnaceae</taxon>
        <taxon>Sphagnum</taxon>
    </lineage>
</organism>
<dbReference type="InterPro" id="IPR036390">
    <property type="entry name" value="WH_DNA-bd_sf"/>
</dbReference>
<dbReference type="InterPro" id="IPR036388">
    <property type="entry name" value="WH-like_DNA-bd_sf"/>
</dbReference>
<dbReference type="EMBL" id="OZ020107">
    <property type="protein sequence ID" value="CAK9258933.1"/>
    <property type="molecule type" value="Genomic_DNA"/>
</dbReference>
<protein>
    <recommendedName>
        <fullName evidence="9">O-methyltransferase</fullName>
    </recommendedName>
</protein>
<evidence type="ECO:0000256" key="2">
    <source>
        <dbReference type="ARBA" id="ARBA00022679"/>
    </source>
</evidence>
<keyword evidence="1" id="KW-0489">Methyltransferase</keyword>
<feature type="domain" description="O-methyltransferase C-terminal" evidence="5">
    <location>
        <begin position="144"/>
        <end position="342"/>
    </location>
</feature>
<dbReference type="InterPro" id="IPR012967">
    <property type="entry name" value="COMT_dimerisation"/>
</dbReference>
<evidence type="ECO:0000313" key="8">
    <source>
        <dbReference type="Proteomes" id="UP001497444"/>
    </source>
</evidence>
<keyword evidence="3" id="KW-0949">S-adenosyl-L-methionine</keyword>
<dbReference type="PANTHER" id="PTHR11746">
    <property type="entry name" value="O-METHYLTRANSFERASE"/>
    <property type="match status" value="1"/>
</dbReference>
<evidence type="ECO:0000313" key="7">
    <source>
        <dbReference type="EMBL" id="CAK9258933.1"/>
    </source>
</evidence>
<name>A0ABP0VWR6_9BRYO</name>
<accession>A0ABP0VWR6</accession>
<dbReference type="Pfam" id="PF00891">
    <property type="entry name" value="Methyltransf_2"/>
    <property type="match status" value="1"/>
</dbReference>
<dbReference type="PIRSF" id="PIRSF005739">
    <property type="entry name" value="O-mtase"/>
    <property type="match status" value="1"/>
</dbReference>
<dbReference type="InterPro" id="IPR001077">
    <property type="entry name" value="COMT_C"/>
</dbReference>
<keyword evidence="4" id="KW-1133">Transmembrane helix</keyword>
<dbReference type="SUPFAM" id="SSF53335">
    <property type="entry name" value="S-adenosyl-L-methionine-dependent methyltransferases"/>
    <property type="match status" value="1"/>
</dbReference>
<proteinExistence type="predicted"/>
<evidence type="ECO:0000256" key="4">
    <source>
        <dbReference type="SAM" id="Phobius"/>
    </source>
</evidence>
<dbReference type="InterPro" id="IPR029063">
    <property type="entry name" value="SAM-dependent_MTases_sf"/>
</dbReference>
<dbReference type="Pfam" id="PF08100">
    <property type="entry name" value="Dimerisation"/>
    <property type="match status" value="1"/>
</dbReference>
<evidence type="ECO:0000259" key="5">
    <source>
        <dbReference type="Pfam" id="PF00891"/>
    </source>
</evidence>
<dbReference type="Gene3D" id="1.10.10.10">
    <property type="entry name" value="Winged helix-like DNA-binding domain superfamily/Winged helix DNA-binding domain"/>
    <property type="match status" value="1"/>
</dbReference>
<keyword evidence="4" id="KW-0472">Membrane</keyword>
<feature type="transmembrane region" description="Helical" evidence="4">
    <location>
        <begin position="31"/>
        <end position="53"/>
    </location>
</feature>
<keyword evidence="2" id="KW-0808">Transferase</keyword>
<evidence type="ECO:0000259" key="6">
    <source>
        <dbReference type="Pfam" id="PF08100"/>
    </source>
</evidence>
<dbReference type="InterPro" id="IPR016461">
    <property type="entry name" value="COMT-like"/>
</dbReference>
<dbReference type="Gene3D" id="3.40.50.150">
    <property type="entry name" value="Vaccinia Virus protein VP39"/>
    <property type="match status" value="1"/>
</dbReference>
<gene>
    <name evidence="7" type="ORF">CSSPJE1EN1_LOCUS4411</name>
</gene>
<keyword evidence="8" id="KW-1185">Reference proteome</keyword>
<sequence>MARKLLSPTFNTHLANFRCSLELVAMTRSDVIYSLLFGFMGSFVLRTAVVLGLPDIIARAGPDETLTLKQIAAQLKSKSVNEFELQRVLSALVTCKIFRCTKVGTTLELQYGLTPASKLLVTDNPHNQAPVVLFQTDPASQAPWQQLHRCVLYGEQPWKSAHGKDAWKYFNDNPGLSKCFNDAMASGTTVELIAVRKYEGFKDIKTLVDVGGGIGRALETIISSYPHIHGINYDLPHVIADAPTIPGIEHVGGSMFESVPSGDAIFMKHIMHDWNDENCLKILNNCERALPEKGKVLIFDFVVPPNGGIPQMFDMLMMAHTDGGIERTEEQWRKLLTTAGFSTINYIELLQEQWLIEAVK</sequence>
<dbReference type="CDD" id="cd02440">
    <property type="entry name" value="AdoMet_MTases"/>
    <property type="match status" value="1"/>
</dbReference>
<reference evidence="7" key="1">
    <citation type="submission" date="2024-02" db="EMBL/GenBank/DDBJ databases">
        <authorList>
            <consortium name="ELIXIR-Norway"/>
            <consortium name="Elixir Norway"/>
        </authorList>
    </citation>
    <scope>NUCLEOTIDE SEQUENCE</scope>
</reference>
<dbReference type="SUPFAM" id="SSF46785">
    <property type="entry name" value="Winged helix' DNA-binding domain"/>
    <property type="match status" value="1"/>
</dbReference>
<dbReference type="Proteomes" id="UP001497444">
    <property type="component" value="Chromosome 12"/>
</dbReference>
<feature type="domain" description="O-methyltransferase dimerisation" evidence="6">
    <location>
        <begin position="34"/>
        <end position="123"/>
    </location>
</feature>
<dbReference type="PROSITE" id="PS51683">
    <property type="entry name" value="SAM_OMT_II"/>
    <property type="match status" value="1"/>
</dbReference>
<keyword evidence="4" id="KW-0812">Transmembrane</keyword>
<evidence type="ECO:0008006" key="9">
    <source>
        <dbReference type="Google" id="ProtNLM"/>
    </source>
</evidence>
<evidence type="ECO:0000256" key="1">
    <source>
        <dbReference type="ARBA" id="ARBA00022603"/>
    </source>
</evidence>